<dbReference type="GeneID" id="36410445"/>
<organism evidence="1 2">
    <name type="scientific">Plasmopara halstedii</name>
    <name type="common">Downy mildew of sunflower</name>
    <dbReference type="NCBI Taxonomy" id="4781"/>
    <lineage>
        <taxon>Eukaryota</taxon>
        <taxon>Sar</taxon>
        <taxon>Stramenopiles</taxon>
        <taxon>Oomycota</taxon>
        <taxon>Peronosporomycetes</taxon>
        <taxon>Peronosporales</taxon>
        <taxon>Peronosporaceae</taxon>
        <taxon>Plasmopara</taxon>
    </lineage>
</organism>
<accession>A0A0P1AGE1</accession>
<sequence>MFTYFYRLCASTSTLSRSVWSLSLSCTANGAYRLTRRNIILKPDDDIAIGRDFFHTVANPFTPLHLKHARARRKRFMDTTGELGNIHV</sequence>
<protein>
    <submittedName>
        <fullName evidence="1">Uncharacterized protein</fullName>
    </submittedName>
</protein>
<reference evidence="2" key="1">
    <citation type="submission" date="2014-09" db="EMBL/GenBank/DDBJ databases">
        <authorList>
            <person name="Sharma Rahul"/>
            <person name="Thines Marco"/>
        </authorList>
    </citation>
    <scope>NUCLEOTIDE SEQUENCE [LARGE SCALE GENOMIC DNA]</scope>
</reference>
<keyword evidence="2" id="KW-1185">Reference proteome</keyword>
<name>A0A0P1AGE1_PLAHL</name>
<dbReference type="Proteomes" id="UP000054928">
    <property type="component" value="Unassembled WGS sequence"/>
</dbReference>
<proteinExistence type="predicted"/>
<dbReference type="RefSeq" id="XP_024576355.1">
    <property type="nucleotide sequence ID" value="XM_024725595.2"/>
</dbReference>
<evidence type="ECO:0000313" key="1">
    <source>
        <dbReference type="EMBL" id="CEG39986.1"/>
    </source>
</evidence>
<evidence type="ECO:0000313" key="2">
    <source>
        <dbReference type="Proteomes" id="UP000054928"/>
    </source>
</evidence>
<dbReference type="EMBL" id="CCYD01000468">
    <property type="protein sequence ID" value="CEG39986.1"/>
    <property type="molecule type" value="Genomic_DNA"/>
</dbReference>
<dbReference type="AlphaFoldDB" id="A0A0P1AGE1"/>